<sequence>MDYRPILLLQTSYKVFAKVLATRIQTFMDHVIGDTQQGFVHGRQMQKAVVMMLAQLQTAQSEHDLPANLSRIIPLLDFKKAYDTVDREFLLTTLRLFGFSESFARLVQRLHDGTSARFSVDGRLSKLMPIQSGIRQGCPLAPLPFILAAEILGLAVQQDSQLQGLPVPGQPETIHTFSAFVDDSTIFLRFAHQIKPVLDLVKRFGQLSGLHVQPQKSQIIFLNSGYPQQLRGNSGGRPQRDNQVLGVPIRDSNLINVNWALRIRNVQRRLLTATTVATSVANRILVLNTIILPAILFTAIAFEIPPWASKELHILYKNFLWRQKTEISSGRHRINPSLLYAP</sequence>
<keyword evidence="3" id="KW-1185">Reference proteome</keyword>
<organism evidence="2 3">
    <name type="scientific">Phytophthora fragariaefolia</name>
    <dbReference type="NCBI Taxonomy" id="1490495"/>
    <lineage>
        <taxon>Eukaryota</taxon>
        <taxon>Sar</taxon>
        <taxon>Stramenopiles</taxon>
        <taxon>Oomycota</taxon>
        <taxon>Peronosporomycetes</taxon>
        <taxon>Peronosporales</taxon>
        <taxon>Peronosporaceae</taxon>
        <taxon>Phytophthora</taxon>
    </lineage>
</organism>
<feature type="domain" description="Reverse transcriptase" evidence="1">
    <location>
        <begin position="1"/>
        <end position="249"/>
    </location>
</feature>
<name>A0A9W6Y020_9STRA</name>
<reference evidence="2" key="1">
    <citation type="submission" date="2023-04" db="EMBL/GenBank/DDBJ databases">
        <title>Phytophthora fragariaefolia NBRC 109709.</title>
        <authorList>
            <person name="Ichikawa N."/>
            <person name="Sato H."/>
            <person name="Tonouchi N."/>
        </authorList>
    </citation>
    <scope>NUCLEOTIDE SEQUENCE</scope>
    <source>
        <strain evidence="2">NBRC 109709</strain>
    </source>
</reference>
<dbReference type="Proteomes" id="UP001165121">
    <property type="component" value="Unassembled WGS sequence"/>
</dbReference>
<evidence type="ECO:0000313" key="2">
    <source>
        <dbReference type="EMBL" id="GMF51547.1"/>
    </source>
</evidence>
<dbReference type="Pfam" id="PF00078">
    <property type="entry name" value="RVT_1"/>
    <property type="match status" value="1"/>
</dbReference>
<protein>
    <submittedName>
        <fullName evidence="2">Unnamed protein product</fullName>
    </submittedName>
</protein>
<dbReference type="PANTHER" id="PTHR31635:SF196">
    <property type="entry name" value="REVERSE TRANSCRIPTASE DOMAIN-CONTAINING PROTEIN-RELATED"/>
    <property type="match status" value="1"/>
</dbReference>
<dbReference type="OrthoDB" id="127598at2759"/>
<evidence type="ECO:0000313" key="3">
    <source>
        <dbReference type="Proteomes" id="UP001165121"/>
    </source>
</evidence>
<dbReference type="PANTHER" id="PTHR31635">
    <property type="entry name" value="REVERSE TRANSCRIPTASE DOMAIN-CONTAINING PROTEIN-RELATED"/>
    <property type="match status" value="1"/>
</dbReference>
<accession>A0A9W6Y020</accession>
<dbReference type="InterPro" id="IPR000477">
    <property type="entry name" value="RT_dom"/>
</dbReference>
<dbReference type="AlphaFoldDB" id="A0A9W6Y020"/>
<dbReference type="EMBL" id="BSXT01002919">
    <property type="protein sequence ID" value="GMF51547.1"/>
    <property type="molecule type" value="Genomic_DNA"/>
</dbReference>
<dbReference type="CDD" id="cd01650">
    <property type="entry name" value="RT_nLTR_like"/>
    <property type="match status" value="1"/>
</dbReference>
<comment type="caution">
    <text evidence="2">The sequence shown here is derived from an EMBL/GenBank/DDBJ whole genome shotgun (WGS) entry which is preliminary data.</text>
</comment>
<gene>
    <name evidence="2" type="ORF">Pfra01_002086500</name>
</gene>
<proteinExistence type="predicted"/>
<evidence type="ECO:0000259" key="1">
    <source>
        <dbReference type="PROSITE" id="PS50878"/>
    </source>
</evidence>
<dbReference type="PROSITE" id="PS50878">
    <property type="entry name" value="RT_POL"/>
    <property type="match status" value="1"/>
</dbReference>